<name>A0AAE1L135_PETCI</name>
<evidence type="ECO:0000313" key="3">
    <source>
        <dbReference type="Proteomes" id="UP001286313"/>
    </source>
</evidence>
<gene>
    <name evidence="2" type="ORF">Pcinc_003725</name>
</gene>
<feature type="region of interest" description="Disordered" evidence="1">
    <location>
        <begin position="567"/>
        <end position="592"/>
    </location>
</feature>
<comment type="caution">
    <text evidence="2">The sequence shown here is derived from an EMBL/GenBank/DDBJ whole genome shotgun (WGS) entry which is preliminary data.</text>
</comment>
<accession>A0AAE1L135</accession>
<dbReference type="AlphaFoldDB" id="A0AAE1L135"/>
<evidence type="ECO:0000313" key="2">
    <source>
        <dbReference type="EMBL" id="KAK3892494.1"/>
    </source>
</evidence>
<organism evidence="2 3">
    <name type="scientific">Petrolisthes cinctipes</name>
    <name type="common">Flat porcelain crab</name>
    <dbReference type="NCBI Taxonomy" id="88211"/>
    <lineage>
        <taxon>Eukaryota</taxon>
        <taxon>Metazoa</taxon>
        <taxon>Ecdysozoa</taxon>
        <taxon>Arthropoda</taxon>
        <taxon>Crustacea</taxon>
        <taxon>Multicrustacea</taxon>
        <taxon>Malacostraca</taxon>
        <taxon>Eumalacostraca</taxon>
        <taxon>Eucarida</taxon>
        <taxon>Decapoda</taxon>
        <taxon>Pleocyemata</taxon>
        <taxon>Anomura</taxon>
        <taxon>Galatheoidea</taxon>
        <taxon>Porcellanidae</taxon>
        <taxon>Petrolisthes</taxon>
    </lineage>
</organism>
<proteinExistence type="predicted"/>
<dbReference type="EMBL" id="JAWQEG010000259">
    <property type="protein sequence ID" value="KAK3892494.1"/>
    <property type="molecule type" value="Genomic_DNA"/>
</dbReference>
<protein>
    <submittedName>
        <fullName evidence="2">Uncharacterized protein</fullName>
    </submittedName>
</protein>
<feature type="compositionally biased region" description="Low complexity" evidence="1">
    <location>
        <begin position="575"/>
        <end position="592"/>
    </location>
</feature>
<keyword evidence="3" id="KW-1185">Reference proteome</keyword>
<feature type="region of interest" description="Disordered" evidence="1">
    <location>
        <begin position="186"/>
        <end position="269"/>
    </location>
</feature>
<feature type="compositionally biased region" description="Basic residues" evidence="1">
    <location>
        <begin position="229"/>
        <end position="239"/>
    </location>
</feature>
<feature type="compositionally biased region" description="Low complexity" evidence="1">
    <location>
        <begin position="252"/>
        <end position="264"/>
    </location>
</feature>
<feature type="compositionally biased region" description="Polar residues" evidence="1">
    <location>
        <begin position="193"/>
        <end position="204"/>
    </location>
</feature>
<dbReference type="Proteomes" id="UP001286313">
    <property type="component" value="Unassembled WGS sequence"/>
</dbReference>
<sequence length="669" mass="67104">MTIKEMGVKIRDELCLAASLPGSGSPVTEPIAAILKRPTDGGGGGVASVRLKAEEVSLGSGNTATKTNKQSDTNTTVKLDHLTTVGGVRGASNVQTIQVSTAAGGVQTIKVALPPGTQTLAKVTPHQLAKVASQAVSRGSGSGAVKGAVAMKGTHIQTAVGGTNITPDTLLNTQHITALTQGGVVVSGGGSGNKTRSPIVTLTTREAARLTPHSPTPTTTTTTTPSPTTHHHHHHHHHTQSSGSSVGVGKLTTTQQQQQASPTTHKSTTTSLFSLGGIKLLQAAPQQLTGKVRSNSPSVANSITKLQTLVVDGKVLMQGAKAMSGGGVGNTGKQQVITGVFPGQQLTTVESLLSQGDKAPQIQGGVITTLAGNKLTGGNVIQVGSGSGNSGVQRLTLVSPGASHHVPLTAASQRLILATASQAGKLDPSSINKTQVVQTIQTLQPAVLQTNQHHTTTNTHTSAAANTHTSATNTTQARFFSVGQHHQKAIVQGLNVGGKPSVLSASGLRLMQPGVVGGAGGAGAGGGVGGGGTAAPTTGNLITIGGKQVLLTSKPFSQQGQLQQVMLTSGGGGSSISQQSSSSSSSNSSSGTVVVASGAGGQIVLPASALQGSQLNLKGLQAFHTLKVIPASQVTPQQRGKPVLARIVSPAAVRTANITTQQHDANTKS</sequence>
<feature type="compositionally biased region" description="Low complexity" evidence="1">
    <location>
        <begin position="211"/>
        <end position="228"/>
    </location>
</feature>
<evidence type="ECO:0000256" key="1">
    <source>
        <dbReference type="SAM" id="MobiDB-lite"/>
    </source>
</evidence>
<reference evidence="2" key="1">
    <citation type="submission" date="2023-10" db="EMBL/GenBank/DDBJ databases">
        <title>Genome assemblies of two species of porcelain crab, Petrolisthes cinctipes and Petrolisthes manimaculis (Anomura: Porcellanidae).</title>
        <authorList>
            <person name="Angst P."/>
        </authorList>
    </citation>
    <scope>NUCLEOTIDE SEQUENCE</scope>
    <source>
        <strain evidence="2">PB745_01</strain>
        <tissue evidence="2">Gill</tissue>
    </source>
</reference>